<gene>
    <name evidence="1" type="ORF">SBF1_9010001</name>
</gene>
<evidence type="ECO:0000313" key="2">
    <source>
        <dbReference type="Proteomes" id="UP000238916"/>
    </source>
</evidence>
<organism evidence="1 2">
    <name type="scientific">Candidatus Desulfosporosinus infrequens</name>
    <dbReference type="NCBI Taxonomy" id="2043169"/>
    <lineage>
        <taxon>Bacteria</taxon>
        <taxon>Bacillati</taxon>
        <taxon>Bacillota</taxon>
        <taxon>Clostridia</taxon>
        <taxon>Eubacteriales</taxon>
        <taxon>Desulfitobacteriaceae</taxon>
        <taxon>Desulfosporosinus</taxon>
    </lineage>
</organism>
<dbReference type="Proteomes" id="UP000238916">
    <property type="component" value="Unassembled WGS sequence"/>
</dbReference>
<protein>
    <submittedName>
        <fullName evidence="1">Uncharacterized protein</fullName>
    </submittedName>
</protein>
<reference evidence="2" key="1">
    <citation type="submission" date="2018-02" db="EMBL/GenBank/DDBJ databases">
        <authorList>
            <person name="Hausmann B."/>
        </authorList>
    </citation>
    <scope>NUCLEOTIDE SEQUENCE [LARGE SCALE GENOMIC DNA]</scope>
    <source>
        <strain evidence="2">Peat soil MAG SbF1</strain>
    </source>
</reference>
<sequence>MNLQNRYDLINSLLIFLPEISTPLVNLVTYLNGAIEKDEARNEVTISNILKELEHLLTTLTQLTEYMQDNTLETGLELEEITLYKKFISDVAKGMRSMLGWMKDENEPEEKLKESVDMLFAAGQQILELVNRITND</sequence>
<evidence type="ECO:0000313" key="1">
    <source>
        <dbReference type="EMBL" id="SPF56376.1"/>
    </source>
</evidence>
<dbReference type="AlphaFoldDB" id="A0A2U3LWX9"/>
<name>A0A2U3LWX9_9FIRM</name>
<accession>A0A2U3LWX9</accession>
<dbReference type="EMBL" id="OMOF01000892">
    <property type="protein sequence ID" value="SPF56376.1"/>
    <property type="molecule type" value="Genomic_DNA"/>
</dbReference>
<proteinExistence type="predicted"/>